<proteinExistence type="inferred from homology"/>
<evidence type="ECO:0000256" key="2">
    <source>
        <dbReference type="ARBA" id="ARBA00010168"/>
    </source>
</evidence>
<evidence type="ECO:0000256" key="11">
    <source>
        <dbReference type="RuleBase" id="RU367085"/>
    </source>
</evidence>
<evidence type="ECO:0000256" key="5">
    <source>
        <dbReference type="ARBA" id="ARBA00022723"/>
    </source>
</evidence>
<keyword evidence="7 11" id="KW-0378">Hydrolase</keyword>
<dbReference type="GO" id="GO:0003723">
    <property type="term" value="F:RNA binding"/>
    <property type="evidence" value="ECO:0007669"/>
    <property type="project" value="UniProtKB-UniRule"/>
</dbReference>
<dbReference type="GO" id="GO:0004521">
    <property type="term" value="F:RNA endonuclease activity"/>
    <property type="evidence" value="ECO:0007669"/>
    <property type="project" value="UniProtKB-UniRule"/>
</dbReference>
<dbReference type="GO" id="GO:0016829">
    <property type="term" value="F:lyase activity"/>
    <property type="evidence" value="ECO:0007669"/>
    <property type="project" value="UniProtKB-KW"/>
</dbReference>
<keyword evidence="6 11" id="KW-0255">Endonuclease</keyword>
<dbReference type="PANTHER" id="PTHR12439:SF11">
    <property type="entry name" value="URIDYLATE-SPECIFIC ENDORIBONUCLEASE"/>
    <property type="match status" value="1"/>
</dbReference>
<comment type="similarity">
    <text evidence="2 11">Belongs to the ENDOU family.</text>
</comment>
<organism evidence="13 14">
    <name type="scientific">Ancylostoma duodenale</name>
    <dbReference type="NCBI Taxonomy" id="51022"/>
    <lineage>
        <taxon>Eukaryota</taxon>
        <taxon>Metazoa</taxon>
        <taxon>Ecdysozoa</taxon>
        <taxon>Nematoda</taxon>
        <taxon>Chromadorea</taxon>
        <taxon>Rhabditida</taxon>
        <taxon>Rhabditina</taxon>
        <taxon>Rhabditomorpha</taxon>
        <taxon>Strongyloidea</taxon>
        <taxon>Ancylostomatidae</taxon>
        <taxon>Ancylostomatinae</taxon>
        <taxon>Ancylostoma</taxon>
    </lineage>
</organism>
<comment type="subunit">
    <text evidence="3 11">Monomer.</text>
</comment>
<dbReference type="InterPro" id="IPR037227">
    <property type="entry name" value="EndoU-like"/>
</dbReference>
<evidence type="ECO:0000313" key="13">
    <source>
        <dbReference type="EMBL" id="KIH47903.1"/>
    </source>
</evidence>
<dbReference type="InterPro" id="IPR039787">
    <property type="entry name" value="ENDOU"/>
</dbReference>
<evidence type="ECO:0000256" key="4">
    <source>
        <dbReference type="ARBA" id="ARBA00022722"/>
    </source>
</evidence>
<sequence>MEFTTDDVFRFFNRVDPSLLKKPSFNQFIAMVDNFNTQTGVAEPRVSVQEEQQEISAFLNTVLASRPWQKLYSFLDQRNKGTTGEIRRYKDHRTRSGEIP</sequence>
<dbReference type="PROSITE" id="PS51959">
    <property type="entry name" value="ENDOU"/>
    <property type="match status" value="1"/>
</dbReference>
<dbReference type="SUPFAM" id="SSF142877">
    <property type="entry name" value="EndoU-like"/>
    <property type="match status" value="1"/>
</dbReference>
<evidence type="ECO:0000256" key="8">
    <source>
        <dbReference type="ARBA" id="ARBA00022884"/>
    </source>
</evidence>
<dbReference type="OrthoDB" id="430326at2759"/>
<evidence type="ECO:0000259" key="12">
    <source>
        <dbReference type="PROSITE" id="PS51959"/>
    </source>
</evidence>
<keyword evidence="5 11" id="KW-0479">Metal-binding</keyword>
<keyword evidence="14" id="KW-1185">Reference proteome</keyword>
<evidence type="ECO:0000256" key="1">
    <source>
        <dbReference type="ARBA" id="ARBA00001936"/>
    </source>
</evidence>
<gene>
    <name evidence="13" type="ORF">ANCDUO_22032</name>
</gene>
<keyword evidence="9 11" id="KW-0464">Manganese</keyword>
<keyword evidence="4 11" id="KW-0540">Nuclease</keyword>
<dbReference type="Pfam" id="PF09412">
    <property type="entry name" value="XendoU"/>
    <property type="match status" value="1"/>
</dbReference>
<dbReference type="GO" id="GO:0046872">
    <property type="term" value="F:metal ion binding"/>
    <property type="evidence" value="ECO:0007669"/>
    <property type="project" value="UniProtKB-UniRule"/>
</dbReference>
<evidence type="ECO:0000256" key="6">
    <source>
        <dbReference type="ARBA" id="ARBA00022759"/>
    </source>
</evidence>
<feature type="domain" description="EndoU" evidence="12">
    <location>
        <begin position="1"/>
        <end position="100"/>
    </location>
</feature>
<evidence type="ECO:0000256" key="7">
    <source>
        <dbReference type="ARBA" id="ARBA00022801"/>
    </source>
</evidence>
<evidence type="ECO:0000256" key="3">
    <source>
        <dbReference type="ARBA" id="ARBA00011245"/>
    </source>
</evidence>
<keyword evidence="10" id="KW-0456">Lyase</keyword>
<dbReference type="AlphaFoldDB" id="A0A0C2BVE8"/>
<evidence type="ECO:0000256" key="10">
    <source>
        <dbReference type="ARBA" id="ARBA00023239"/>
    </source>
</evidence>
<dbReference type="InterPro" id="IPR018998">
    <property type="entry name" value="EndoU_C"/>
</dbReference>
<dbReference type="Proteomes" id="UP000054047">
    <property type="component" value="Unassembled WGS sequence"/>
</dbReference>
<reference evidence="13 14" key="1">
    <citation type="submission" date="2013-12" db="EMBL/GenBank/DDBJ databases">
        <title>Draft genome of the parsitic nematode Ancylostoma duodenale.</title>
        <authorList>
            <person name="Mitreva M."/>
        </authorList>
    </citation>
    <scope>NUCLEOTIDE SEQUENCE [LARGE SCALE GENOMIC DNA]</scope>
    <source>
        <strain evidence="13 14">Zhejiang</strain>
    </source>
</reference>
<protein>
    <recommendedName>
        <fullName evidence="12">EndoU domain-containing protein</fullName>
    </recommendedName>
</protein>
<keyword evidence="8 11" id="KW-0694">RNA-binding</keyword>
<dbReference type="GO" id="GO:0016787">
    <property type="term" value="F:hydrolase activity"/>
    <property type="evidence" value="ECO:0007669"/>
    <property type="project" value="UniProtKB-KW"/>
</dbReference>
<dbReference type="PANTHER" id="PTHR12439">
    <property type="entry name" value="PLACENTAL PROTEIN 11-RELATED"/>
    <property type="match status" value="1"/>
</dbReference>
<comment type="cofactor">
    <cofactor evidence="1 11">
        <name>Mn(2+)</name>
        <dbReference type="ChEBI" id="CHEBI:29035"/>
    </cofactor>
</comment>
<evidence type="ECO:0000256" key="9">
    <source>
        <dbReference type="ARBA" id="ARBA00023211"/>
    </source>
</evidence>
<name>A0A0C2BVE8_9BILA</name>
<evidence type="ECO:0000313" key="14">
    <source>
        <dbReference type="Proteomes" id="UP000054047"/>
    </source>
</evidence>
<accession>A0A0C2BVE8</accession>
<dbReference type="EMBL" id="KN764660">
    <property type="protein sequence ID" value="KIH47903.1"/>
    <property type="molecule type" value="Genomic_DNA"/>
</dbReference>